<dbReference type="EMBL" id="JACSPV010000019">
    <property type="protein sequence ID" value="MBD8005827.1"/>
    <property type="molecule type" value="Genomic_DNA"/>
</dbReference>
<comment type="caution">
    <text evidence="1">The sequence shown here is derived from an EMBL/GenBank/DDBJ whole genome shotgun (WGS) entry which is preliminary data.</text>
</comment>
<proteinExistence type="predicted"/>
<organism evidence="1 2">
    <name type="scientific">Bacillus norwichensis</name>
    <dbReference type="NCBI Taxonomy" id="2762217"/>
    <lineage>
        <taxon>Bacteria</taxon>
        <taxon>Bacillati</taxon>
        <taxon>Bacillota</taxon>
        <taxon>Bacilli</taxon>
        <taxon>Bacillales</taxon>
        <taxon>Bacillaceae</taxon>
        <taxon>Bacillus</taxon>
    </lineage>
</organism>
<dbReference type="Proteomes" id="UP000648182">
    <property type="component" value="Unassembled WGS sequence"/>
</dbReference>
<name>A0ABR8VM73_9BACI</name>
<reference evidence="1 2" key="1">
    <citation type="submission" date="2020-08" db="EMBL/GenBank/DDBJ databases">
        <title>A Genomic Blueprint of the Chicken Gut Microbiome.</title>
        <authorList>
            <person name="Gilroy R."/>
            <person name="Ravi A."/>
            <person name="Getino M."/>
            <person name="Pursley I."/>
            <person name="Horton D.L."/>
            <person name="Alikhan N.-F."/>
            <person name="Baker D."/>
            <person name="Gharbi K."/>
            <person name="Hall N."/>
            <person name="Watson M."/>
            <person name="Adriaenssens E.M."/>
            <person name="Foster-Nyarko E."/>
            <person name="Jarju S."/>
            <person name="Secka A."/>
            <person name="Antonio M."/>
            <person name="Oren A."/>
            <person name="Chaudhuri R."/>
            <person name="La Ragione R.M."/>
            <person name="Hildebrand F."/>
            <person name="Pallen M.J."/>
        </authorList>
    </citation>
    <scope>NUCLEOTIDE SEQUENCE [LARGE SCALE GENOMIC DNA]</scope>
    <source>
        <strain evidence="1 2">Sa1BUA2</strain>
    </source>
</reference>
<evidence type="ECO:0000313" key="1">
    <source>
        <dbReference type="EMBL" id="MBD8005827.1"/>
    </source>
</evidence>
<sequence length="45" mass="5209">MNEVRTEINNQLLAILKEVDSKIENPFSRIQMINSVAQVYSMVNK</sequence>
<accession>A0ABR8VM73</accession>
<dbReference type="RefSeq" id="WP_191813119.1">
    <property type="nucleotide sequence ID" value="NZ_JACSPV010000019.1"/>
</dbReference>
<protein>
    <submittedName>
        <fullName evidence="1">Uncharacterized protein</fullName>
    </submittedName>
</protein>
<gene>
    <name evidence="1" type="ORF">H9631_12130</name>
</gene>
<evidence type="ECO:0000313" key="2">
    <source>
        <dbReference type="Proteomes" id="UP000648182"/>
    </source>
</evidence>
<keyword evidence="2" id="KW-1185">Reference proteome</keyword>